<sequence length="53" mass="6451">MINKITCDHCKKEYDSYTNYERDCFVSSDGWVWDIFHNYLKDKGIEIHGYKIQ</sequence>
<evidence type="ECO:0000313" key="1">
    <source>
        <dbReference type="EMBL" id="GLO66207.1"/>
    </source>
</evidence>
<evidence type="ECO:0000313" key="2">
    <source>
        <dbReference type="Proteomes" id="UP001275436"/>
    </source>
</evidence>
<protein>
    <submittedName>
        <fullName evidence="1">Uncharacterized protein</fullName>
    </submittedName>
</protein>
<dbReference type="EMBL" id="BSKO01000001">
    <property type="protein sequence ID" value="GLO66207.1"/>
    <property type="molecule type" value="Genomic_DNA"/>
</dbReference>
<name>A0ABQ5TNS0_9BACI</name>
<comment type="caution">
    <text evidence="1">The sequence shown here is derived from an EMBL/GenBank/DDBJ whole genome shotgun (WGS) entry which is preliminary data.</text>
</comment>
<keyword evidence="2" id="KW-1185">Reference proteome</keyword>
<gene>
    <name evidence="1" type="ORF">MACH08_19910</name>
</gene>
<proteinExistence type="predicted"/>
<reference evidence="1 2" key="1">
    <citation type="submission" date="2023-02" db="EMBL/GenBank/DDBJ databases">
        <title>Oceanobacillus kimchii IFOP_LL358 isolated form Alexandrium catenella lab strain.</title>
        <authorList>
            <person name="Gajardo G."/>
            <person name="Ueki S."/>
            <person name="Maruyama F."/>
        </authorList>
    </citation>
    <scope>NUCLEOTIDE SEQUENCE [LARGE SCALE GENOMIC DNA]</scope>
    <source>
        <strain evidence="1 2">IFOP_LL358</strain>
    </source>
</reference>
<dbReference type="Proteomes" id="UP001275436">
    <property type="component" value="Unassembled WGS sequence"/>
</dbReference>
<organism evidence="1 2">
    <name type="scientific">Oceanobacillus kimchii</name>
    <dbReference type="NCBI Taxonomy" id="746691"/>
    <lineage>
        <taxon>Bacteria</taxon>
        <taxon>Bacillati</taxon>
        <taxon>Bacillota</taxon>
        <taxon>Bacilli</taxon>
        <taxon>Bacillales</taxon>
        <taxon>Bacillaceae</taxon>
        <taxon>Oceanobacillus</taxon>
    </lineage>
</organism>
<accession>A0ABQ5TNS0</accession>